<dbReference type="InterPro" id="IPR039569">
    <property type="entry name" value="FAS1-like_DH_region"/>
</dbReference>
<dbReference type="SUPFAM" id="SSF54637">
    <property type="entry name" value="Thioesterase/thiol ester dehydrase-isomerase"/>
    <property type="match status" value="1"/>
</dbReference>
<evidence type="ECO:0000313" key="3">
    <source>
        <dbReference type="Proteomes" id="UP001056035"/>
    </source>
</evidence>
<evidence type="ECO:0000313" key="2">
    <source>
        <dbReference type="EMBL" id="UTI66200.1"/>
    </source>
</evidence>
<gene>
    <name evidence="2" type="ORF">NBH00_08330</name>
</gene>
<proteinExistence type="predicted"/>
<feature type="domain" description="FAS1-like dehydratase" evidence="1">
    <location>
        <begin position="6"/>
        <end position="140"/>
    </location>
</feature>
<dbReference type="Gene3D" id="3.10.129.10">
    <property type="entry name" value="Hotdog Thioesterase"/>
    <property type="match status" value="1"/>
</dbReference>
<dbReference type="CDD" id="cd03441">
    <property type="entry name" value="R_hydratase_like"/>
    <property type="match status" value="1"/>
</dbReference>
<organism evidence="2 3">
    <name type="scientific">Paraconexibacter antarcticus</name>
    <dbReference type="NCBI Taxonomy" id="2949664"/>
    <lineage>
        <taxon>Bacteria</taxon>
        <taxon>Bacillati</taxon>
        <taxon>Actinomycetota</taxon>
        <taxon>Thermoleophilia</taxon>
        <taxon>Solirubrobacterales</taxon>
        <taxon>Paraconexibacteraceae</taxon>
        <taxon>Paraconexibacter</taxon>
    </lineage>
</organism>
<dbReference type="RefSeq" id="WP_254572875.1">
    <property type="nucleotide sequence ID" value="NZ_CP098502.1"/>
</dbReference>
<sequence>MIEDTIVGRDLGTITFPIDRSKLMELSRSFFDTDPTWHDPEAAAAQGFAEVPTPPTVTTLVDHWRAGGALETAASIGADLNRLLHGEASWELLVPVHLGDVLTTRGSITDVTRREGKRGGTMTMVTIQTEFVNQRGELAARRTDVLIETGA</sequence>
<accession>A0ABY5DW21</accession>
<name>A0ABY5DW21_9ACTN</name>
<dbReference type="Pfam" id="PF13452">
    <property type="entry name" value="FAS1_DH_region"/>
    <property type="match status" value="1"/>
</dbReference>
<keyword evidence="3" id="KW-1185">Reference proteome</keyword>
<evidence type="ECO:0000259" key="1">
    <source>
        <dbReference type="Pfam" id="PF13452"/>
    </source>
</evidence>
<reference evidence="2 3" key="1">
    <citation type="submission" date="2022-06" db="EMBL/GenBank/DDBJ databases">
        <title>Paraconexibacter antarcticus.</title>
        <authorList>
            <person name="Kim C.S."/>
        </authorList>
    </citation>
    <scope>NUCLEOTIDE SEQUENCE [LARGE SCALE GENOMIC DNA]</scope>
    <source>
        <strain evidence="2 3">02-257</strain>
    </source>
</reference>
<protein>
    <submittedName>
        <fullName evidence="2">MaoC family dehydratase N-terminal domain-containing protein</fullName>
    </submittedName>
</protein>
<dbReference type="Proteomes" id="UP001056035">
    <property type="component" value="Chromosome"/>
</dbReference>
<dbReference type="EMBL" id="CP098502">
    <property type="protein sequence ID" value="UTI66200.1"/>
    <property type="molecule type" value="Genomic_DNA"/>
</dbReference>
<dbReference type="InterPro" id="IPR029069">
    <property type="entry name" value="HotDog_dom_sf"/>
</dbReference>